<proteinExistence type="predicted"/>
<accession>A0A0F9RN01</accession>
<reference evidence="1" key="1">
    <citation type="journal article" date="2015" name="Nature">
        <title>Complex archaea that bridge the gap between prokaryotes and eukaryotes.</title>
        <authorList>
            <person name="Spang A."/>
            <person name="Saw J.H."/>
            <person name="Jorgensen S.L."/>
            <person name="Zaremba-Niedzwiedzka K."/>
            <person name="Martijn J."/>
            <person name="Lind A.E."/>
            <person name="van Eijk R."/>
            <person name="Schleper C."/>
            <person name="Guy L."/>
            <person name="Ettema T.J."/>
        </authorList>
    </citation>
    <scope>NUCLEOTIDE SEQUENCE</scope>
</reference>
<dbReference type="AlphaFoldDB" id="A0A0F9RN01"/>
<name>A0A0F9RN01_9ZZZZ</name>
<comment type="caution">
    <text evidence="1">The sequence shown here is derived from an EMBL/GenBank/DDBJ whole genome shotgun (WGS) entry which is preliminary data.</text>
</comment>
<gene>
    <name evidence="1" type="ORF">LCGC14_0953410</name>
</gene>
<sequence length="88" mass="10234">MKELFEKLDIKISKIDGVIFKTTTLDLVYMISGMNFLRIRPKTKALEIMTAPDYYDGIIKLADENEIDECLVSIVESYELIKKKRSKK</sequence>
<evidence type="ECO:0000313" key="1">
    <source>
        <dbReference type="EMBL" id="KKN18673.1"/>
    </source>
</evidence>
<dbReference type="EMBL" id="LAZR01003405">
    <property type="protein sequence ID" value="KKN18673.1"/>
    <property type="molecule type" value="Genomic_DNA"/>
</dbReference>
<organism evidence="1">
    <name type="scientific">marine sediment metagenome</name>
    <dbReference type="NCBI Taxonomy" id="412755"/>
    <lineage>
        <taxon>unclassified sequences</taxon>
        <taxon>metagenomes</taxon>
        <taxon>ecological metagenomes</taxon>
    </lineage>
</organism>
<protein>
    <submittedName>
        <fullName evidence="1">Uncharacterized protein</fullName>
    </submittedName>
</protein>